<dbReference type="EMBL" id="JARK01001108">
    <property type="protein sequence ID" value="EYC34747.1"/>
    <property type="molecule type" value="Genomic_DNA"/>
</dbReference>
<proteinExistence type="predicted"/>
<feature type="signal peptide" evidence="1">
    <location>
        <begin position="1"/>
        <end position="24"/>
    </location>
</feature>
<comment type="caution">
    <text evidence="2">The sequence shown here is derived from an EMBL/GenBank/DDBJ whole genome shotgun (WGS) entry which is preliminary data.</text>
</comment>
<reference evidence="3" key="1">
    <citation type="journal article" date="2015" name="Nat. Genet.">
        <title>The genome and transcriptome of the zoonotic hookworm Ancylostoma ceylanicum identify infection-specific gene families.</title>
        <authorList>
            <person name="Schwarz E.M."/>
            <person name="Hu Y."/>
            <person name="Antoshechkin I."/>
            <person name="Miller M.M."/>
            <person name="Sternberg P.W."/>
            <person name="Aroian R.V."/>
        </authorList>
    </citation>
    <scope>NUCLEOTIDE SEQUENCE</scope>
    <source>
        <strain evidence="3">HY135</strain>
    </source>
</reference>
<evidence type="ECO:0000313" key="3">
    <source>
        <dbReference type="Proteomes" id="UP000024635"/>
    </source>
</evidence>
<organism evidence="2 3">
    <name type="scientific">Ancylostoma ceylanicum</name>
    <dbReference type="NCBI Taxonomy" id="53326"/>
    <lineage>
        <taxon>Eukaryota</taxon>
        <taxon>Metazoa</taxon>
        <taxon>Ecdysozoa</taxon>
        <taxon>Nematoda</taxon>
        <taxon>Chromadorea</taxon>
        <taxon>Rhabditida</taxon>
        <taxon>Rhabditina</taxon>
        <taxon>Rhabditomorpha</taxon>
        <taxon>Strongyloidea</taxon>
        <taxon>Ancylostomatidae</taxon>
        <taxon>Ancylostomatinae</taxon>
        <taxon>Ancylostoma</taxon>
    </lineage>
</organism>
<protein>
    <recommendedName>
        <fullName evidence="4">Secreted protein</fullName>
    </recommendedName>
</protein>
<keyword evidence="1" id="KW-0732">Signal</keyword>
<evidence type="ECO:0000256" key="1">
    <source>
        <dbReference type="SAM" id="SignalP"/>
    </source>
</evidence>
<keyword evidence="3" id="KW-1185">Reference proteome</keyword>
<evidence type="ECO:0008006" key="4">
    <source>
        <dbReference type="Google" id="ProtNLM"/>
    </source>
</evidence>
<sequence>MTYNNGISMFVSVCVCVSVHVCQSVTKFPNWSVAVIAYRILLISIISDNGNGNSVLQSIREVGNRRRNRYGQ</sequence>
<name>A0A016W626_9BILA</name>
<accession>A0A016W626</accession>
<dbReference type="Proteomes" id="UP000024635">
    <property type="component" value="Unassembled WGS sequence"/>
</dbReference>
<feature type="chain" id="PRO_5001490307" description="Secreted protein" evidence="1">
    <location>
        <begin position="25"/>
        <end position="72"/>
    </location>
</feature>
<dbReference type="AlphaFoldDB" id="A0A016W626"/>
<evidence type="ECO:0000313" key="2">
    <source>
        <dbReference type="EMBL" id="EYC34747.1"/>
    </source>
</evidence>
<gene>
    <name evidence="2" type="primary">Acey_s1509.g3902</name>
    <name evidence="2" type="ORF">Y032_1509g3902</name>
</gene>